<proteinExistence type="predicted"/>
<name>A0ABD6EZ40_9BILA</name>
<dbReference type="PANTHER" id="PTHR43313">
    <property type="entry name" value="SHORT-CHAIN DEHYDROGENASE/REDUCTASE FAMILY 9C"/>
    <property type="match status" value="1"/>
</dbReference>
<gene>
    <name evidence="2" type="ORF">AB6A40_010148</name>
</gene>
<protein>
    <submittedName>
        <fullName evidence="2">Uncharacterized protein</fullName>
    </submittedName>
</protein>
<dbReference type="SUPFAM" id="SSF51735">
    <property type="entry name" value="NAD(P)-binding Rossmann-fold domains"/>
    <property type="match status" value="1"/>
</dbReference>
<evidence type="ECO:0000313" key="2">
    <source>
        <dbReference type="EMBL" id="MFH4983439.1"/>
    </source>
</evidence>
<dbReference type="Gene3D" id="3.40.50.720">
    <property type="entry name" value="NAD(P)-binding Rossmann-like Domain"/>
    <property type="match status" value="1"/>
</dbReference>
<accession>A0ABD6EZ40</accession>
<dbReference type="Proteomes" id="UP001608902">
    <property type="component" value="Unassembled WGS sequence"/>
</dbReference>
<evidence type="ECO:0000256" key="1">
    <source>
        <dbReference type="SAM" id="Phobius"/>
    </source>
</evidence>
<keyword evidence="3" id="KW-1185">Reference proteome</keyword>
<organism evidence="2 3">
    <name type="scientific">Gnathostoma spinigerum</name>
    <dbReference type="NCBI Taxonomy" id="75299"/>
    <lineage>
        <taxon>Eukaryota</taxon>
        <taxon>Metazoa</taxon>
        <taxon>Ecdysozoa</taxon>
        <taxon>Nematoda</taxon>
        <taxon>Chromadorea</taxon>
        <taxon>Rhabditida</taxon>
        <taxon>Spirurina</taxon>
        <taxon>Gnathostomatomorpha</taxon>
        <taxon>Gnathostomatoidea</taxon>
        <taxon>Gnathostomatidae</taxon>
        <taxon>Gnathostoma</taxon>
    </lineage>
</organism>
<dbReference type="InterPro" id="IPR002347">
    <property type="entry name" value="SDR_fam"/>
</dbReference>
<dbReference type="PRINTS" id="PR00081">
    <property type="entry name" value="GDHRDH"/>
</dbReference>
<evidence type="ECO:0000313" key="3">
    <source>
        <dbReference type="Proteomes" id="UP001608902"/>
    </source>
</evidence>
<comment type="caution">
    <text evidence="2">The sequence shown here is derived from an EMBL/GenBank/DDBJ whole genome shotgun (WGS) entry which is preliminary data.</text>
</comment>
<sequence length="210" mass="23552">MPRYSPLTWTQDLIAIVLITVISVITRLFIVDSLQVKNIKDKVVLITGADSGFGRVVIHRLLQANVTVFAGCQREESICLIEDENKDSNGVLEVFHMDVTNEYSVSDAKHRVSKFLDANPGKEFHAIVHLAQVYENCMIDDFLNTDSYRSAMETNFIGAVRVTQFFKDFLKKTSGRIVAYTSSAVRFPFDGFGPIVASKSALNGYMETLR</sequence>
<feature type="transmembrane region" description="Helical" evidence="1">
    <location>
        <begin position="12"/>
        <end position="30"/>
    </location>
</feature>
<dbReference type="AlphaFoldDB" id="A0ABD6EZ40"/>
<dbReference type="PANTHER" id="PTHR43313:SF1">
    <property type="entry name" value="3BETA-HYDROXYSTEROID DEHYDROGENASE DHS-16"/>
    <property type="match status" value="1"/>
</dbReference>
<dbReference type="Pfam" id="PF00106">
    <property type="entry name" value="adh_short"/>
    <property type="match status" value="1"/>
</dbReference>
<keyword evidence="1" id="KW-0812">Transmembrane</keyword>
<reference evidence="2 3" key="1">
    <citation type="submission" date="2024-08" db="EMBL/GenBank/DDBJ databases">
        <title>Gnathostoma spinigerum genome.</title>
        <authorList>
            <person name="Gonzalez-Bertolin B."/>
            <person name="Monzon S."/>
            <person name="Zaballos A."/>
            <person name="Jimenez P."/>
            <person name="Dekumyoy P."/>
            <person name="Varona S."/>
            <person name="Cuesta I."/>
            <person name="Sumanam S."/>
            <person name="Adisakwattana P."/>
            <person name="Gasser R.B."/>
            <person name="Hernandez-Gonzalez A."/>
            <person name="Young N.D."/>
            <person name="Perteguer M.J."/>
        </authorList>
    </citation>
    <scope>NUCLEOTIDE SEQUENCE [LARGE SCALE GENOMIC DNA]</scope>
    <source>
        <strain evidence="2">AL3</strain>
        <tissue evidence="2">Liver</tissue>
    </source>
</reference>
<dbReference type="InterPro" id="IPR036291">
    <property type="entry name" value="NAD(P)-bd_dom_sf"/>
</dbReference>
<keyword evidence="1" id="KW-1133">Transmembrane helix</keyword>
<dbReference type="EMBL" id="JBGFUD010012275">
    <property type="protein sequence ID" value="MFH4983439.1"/>
    <property type="molecule type" value="Genomic_DNA"/>
</dbReference>
<keyword evidence="1" id="KW-0472">Membrane</keyword>